<dbReference type="EMBL" id="UYRU01084582">
    <property type="protein sequence ID" value="VDN33999.1"/>
    <property type="molecule type" value="Genomic_DNA"/>
</dbReference>
<proteinExistence type="predicted"/>
<feature type="compositionally biased region" description="Polar residues" evidence="1">
    <location>
        <begin position="31"/>
        <end position="41"/>
    </location>
</feature>
<gene>
    <name evidence="2" type="ORF">DILT_LOCUS16392</name>
</gene>
<evidence type="ECO:0000313" key="2">
    <source>
        <dbReference type="EMBL" id="VDN33999.1"/>
    </source>
</evidence>
<reference evidence="2 3" key="1">
    <citation type="submission" date="2018-11" db="EMBL/GenBank/DDBJ databases">
        <authorList>
            <consortium name="Pathogen Informatics"/>
        </authorList>
    </citation>
    <scope>NUCLEOTIDE SEQUENCE [LARGE SCALE GENOMIC DNA]</scope>
</reference>
<accession>A0A3P7QXA6</accession>
<feature type="compositionally biased region" description="Polar residues" evidence="1">
    <location>
        <begin position="51"/>
        <end position="69"/>
    </location>
</feature>
<feature type="non-terminal residue" evidence="2">
    <location>
        <position position="1"/>
    </location>
</feature>
<sequence length="158" mass="16874">TGQGLADIDRAYNPYRQCAPDKVTPQKPTEIGNSNQNSGQFLHTPEKASAGGQSKHSNDATPTVALTTENDADEVQSLEEGEAVDDDDEDSGETENSDEGTDCAETASNDVAQRLDGNPGQRHGDPVKYDSPPSRRVNIEGPLRDFFPSSTPGLSDLQ</sequence>
<dbReference type="Proteomes" id="UP000281553">
    <property type="component" value="Unassembled WGS sequence"/>
</dbReference>
<dbReference type="OrthoDB" id="10630363at2759"/>
<name>A0A3P7QXA6_DIBLA</name>
<feature type="compositionally biased region" description="Polar residues" evidence="1">
    <location>
        <begin position="148"/>
        <end position="158"/>
    </location>
</feature>
<evidence type="ECO:0000256" key="1">
    <source>
        <dbReference type="SAM" id="MobiDB-lite"/>
    </source>
</evidence>
<feature type="region of interest" description="Disordered" evidence="1">
    <location>
        <begin position="1"/>
        <end position="158"/>
    </location>
</feature>
<protein>
    <submittedName>
        <fullName evidence="2">Uncharacterized protein</fullName>
    </submittedName>
</protein>
<feature type="compositionally biased region" description="Acidic residues" evidence="1">
    <location>
        <begin position="70"/>
        <end position="102"/>
    </location>
</feature>
<evidence type="ECO:0000313" key="3">
    <source>
        <dbReference type="Proteomes" id="UP000281553"/>
    </source>
</evidence>
<keyword evidence="3" id="KW-1185">Reference proteome</keyword>
<dbReference type="AlphaFoldDB" id="A0A3P7QXA6"/>
<organism evidence="2 3">
    <name type="scientific">Dibothriocephalus latus</name>
    <name type="common">Fish tapeworm</name>
    <name type="synonym">Diphyllobothrium latum</name>
    <dbReference type="NCBI Taxonomy" id="60516"/>
    <lineage>
        <taxon>Eukaryota</taxon>
        <taxon>Metazoa</taxon>
        <taxon>Spiralia</taxon>
        <taxon>Lophotrochozoa</taxon>
        <taxon>Platyhelminthes</taxon>
        <taxon>Cestoda</taxon>
        <taxon>Eucestoda</taxon>
        <taxon>Diphyllobothriidea</taxon>
        <taxon>Diphyllobothriidae</taxon>
        <taxon>Dibothriocephalus</taxon>
    </lineage>
</organism>